<dbReference type="FunFam" id="3.10.20.90:FF:000158">
    <property type="entry name" value="Polyubiquitin 5"/>
    <property type="match status" value="1"/>
</dbReference>
<proteinExistence type="inferred from homology"/>
<dbReference type="EMBL" id="CAJNON010000002">
    <property type="protein sequence ID" value="CAF0738366.1"/>
    <property type="molecule type" value="Genomic_DNA"/>
</dbReference>
<dbReference type="OrthoDB" id="428577at2759"/>
<dbReference type="InterPro" id="IPR019956">
    <property type="entry name" value="Ubiquitin_dom"/>
</dbReference>
<dbReference type="Pfam" id="PF00240">
    <property type="entry name" value="ubiquitin"/>
    <property type="match status" value="2"/>
</dbReference>
<evidence type="ECO:0000256" key="3">
    <source>
        <dbReference type="ARBA" id="ARBA00008430"/>
    </source>
</evidence>
<comment type="subcellular location">
    <subcellularLocation>
        <location evidence="2">Cytoplasm</location>
    </subcellularLocation>
    <subcellularLocation>
        <location evidence="1">Nucleus</location>
    </subcellularLocation>
</comment>
<gene>
    <name evidence="9" type="ORF">VCS650_LOCUS488</name>
</gene>
<dbReference type="PANTHER" id="PTHR10666">
    <property type="entry name" value="UBIQUITIN"/>
    <property type="match status" value="1"/>
</dbReference>
<reference evidence="9" key="1">
    <citation type="submission" date="2021-02" db="EMBL/GenBank/DDBJ databases">
        <authorList>
            <person name="Nowell W R."/>
        </authorList>
    </citation>
    <scope>NUCLEOTIDE SEQUENCE</scope>
</reference>
<evidence type="ECO:0000313" key="9">
    <source>
        <dbReference type="EMBL" id="CAF0738366.1"/>
    </source>
</evidence>
<organism evidence="9 10">
    <name type="scientific">Adineta steineri</name>
    <dbReference type="NCBI Taxonomy" id="433720"/>
    <lineage>
        <taxon>Eukaryota</taxon>
        <taxon>Metazoa</taxon>
        <taxon>Spiralia</taxon>
        <taxon>Gnathifera</taxon>
        <taxon>Rotifera</taxon>
        <taxon>Eurotatoria</taxon>
        <taxon>Bdelloidea</taxon>
        <taxon>Adinetida</taxon>
        <taxon>Adinetidae</taxon>
        <taxon>Adineta</taxon>
    </lineage>
</organism>
<evidence type="ECO:0000256" key="4">
    <source>
        <dbReference type="ARBA" id="ARBA00022490"/>
    </source>
</evidence>
<evidence type="ECO:0000256" key="5">
    <source>
        <dbReference type="ARBA" id="ARBA00022499"/>
    </source>
</evidence>
<dbReference type="CDD" id="cd01803">
    <property type="entry name" value="Ubl_ubiquitin"/>
    <property type="match status" value="1"/>
</dbReference>
<dbReference type="GO" id="GO:0005634">
    <property type="term" value="C:nucleus"/>
    <property type="evidence" value="ECO:0007669"/>
    <property type="project" value="UniProtKB-SubCell"/>
</dbReference>
<name>A0A813NLQ9_9BILA</name>
<protein>
    <recommendedName>
        <fullName evidence="8">Ubiquitin-like domain-containing protein</fullName>
    </recommendedName>
</protein>
<dbReference type="InterPro" id="IPR019954">
    <property type="entry name" value="Ubiquitin_CS"/>
</dbReference>
<evidence type="ECO:0000256" key="1">
    <source>
        <dbReference type="ARBA" id="ARBA00004123"/>
    </source>
</evidence>
<dbReference type="InterPro" id="IPR029071">
    <property type="entry name" value="Ubiquitin-like_domsf"/>
</dbReference>
<evidence type="ECO:0000256" key="7">
    <source>
        <dbReference type="ARBA" id="ARBA00023242"/>
    </source>
</evidence>
<dbReference type="SUPFAM" id="SSF54236">
    <property type="entry name" value="Ubiquitin-like"/>
    <property type="match status" value="2"/>
</dbReference>
<comment type="similarity">
    <text evidence="3">Belongs to the ubiquitin family.</text>
</comment>
<dbReference type="InterPro" id="IPR000626">
    <property type="entry name" value="Ubiquitin-like_dom"/>
</dbReference>
<dbReference type="PRINTS" id="PR00348">
    <property type="entry name" value="UBIQUITIN"/>
</dbReference>
<evidence type="ECO:0000256" key="6">
    <source>
        <dbReference type="ARBA" id="ARBA00022843"/>
    </source>
</evidence>
<dbReference type="PROSITE" id="PS00299">
    <property type="entry name" value="UBIQUITIN_1"/>
    <property type="match status" value="1"/>
</dbReference>
<keyword evidence="6" id="KW-0832">Ubl conjugation</keyword>
<evidence type="ECO:0000259" key="8">
    <source>
        <dbReference type="PROSITE" id="PS50053"/>
    </source>
</evidence>
<keyword evidence="7" id="KW-0539">Nucleus</keyword>
<dbReference type="InterPro" id="IPR050158">
    <property type="entry name" value="Ubiquitin_ubiquitin-like"/>
</dbReference>
<comment type="caution">
    <text evidence="9">The sequence shown here is derived from an EMBL/GenBank/DDBJ whole genome shotgun (WGS) entry which is preliminary data.</text>
</comment>
<dbReference type="Proteomes" id="UP000663891">
    <property type="component" value="Unassembled WGS sequence"/>
</dbReference>
<sequence length="289" mass="32830">MQIFVKTLTGKTITLEVETSDTIENVKLKVQDKEGIPPDQQRLIFAGKQLEDGRTLSDYNIQKESTLHLVLRLRGGMQIFIKTLTGKVITLEVEANESIENVKLKIQDKEGIPVDQQRAIFAGKQLENERTLSDYNIQKESTLHLVLRLRGCARRLGFAVGGAKDVNNFRENIQNNYLPIITDLSYEAAEIIKDGLMPATAITLQETNVSVTTQTEHKWLNNKYPGYTLKSKAMVTDSGKYLDRFSILTKDGQQQNIYFDITQCYACPLSDLKDMFNKQHEPDKTLQVE</sequence>
<evidence type="ECO:0000313" key="10">
    <source>
        <dbReference type="Proteomes" id="UP000663891"/>
    </source>
</evidence>
<dbReference type="Gene3D" id="3.10.20.90">
    <property type="entry name" value="Phosphatidylinositol 3-kinase Catalytic Subunit, Chain A, domain 1"/>
    <property type="match status" value="2"/>
</dbReference>
<dbReference type="PROSITE" id="PS50053">
    <property type="entry name" value="UBIQUITIN_2"/>
    <property type="match status" value="2"/>
</dbReference>
<dbReference type="FunFam" id="3.10.20.90:FF:000009">
    <property type="entry name" value="Ubiquitin-60S ribosomal protein"/>
    <property type="match status" value="1"/>
</dbReference>
<dbReference type="SMART" id="SM00213">
    <property type="entry name" value="UBQ"/>
    <property type="match status" value="2"/>
</dbReference>
<dbReference type="GO" id="GO:0005737">
    <property type="term" value="C:cytoplasm"/>
    <property type="evidence" value="ECO:0007669"/>
    <property type="project" value="UniProtKB-SubCell"/>
</dbReference>
<keyword evidence="4" id="KW-0963">Cytoplasm</keyword>
<keyword evidence="5" id="KW-1017">Isopeptide bond</keyword>
<evidence type="ECO:0000256" key="2">
    <source>
        <dbReference type="ARBA" id="ARBA00004496"/>
    </source>
</evidence>
<feature type="domain" description="Ubiquitin-like" evidence="8">
    <location>
        <begin position="77"/>
        <end position="152"/>
    </location>
</feature>
<feature type="domain" description="Ubiquitin-like" evidence="8">
    <location>
        <begin position="1"/>
        <end position="76"/>
    </location>
</feature>
<accession>A0A813NLQ9</accession>
<dbReference type="AlphaFoldDB" id="A0A813NLQ9"/>